<feature type="transmembrane region" description="Helical" evidence="5">
    <location>
        <begin position="38"/>
        <end position="61"/>
    </location>
</feature>
<organism evidence="7 8">
    <name type="scientific">Acidianus brierleyi</name>
    <dbReference type="NCBI Taxonomy" id="41673"/>
    <lineage>
        <taxon>Archaea</taxon>
        <taxon>Thermoproteota</taxon>
        <taxon>Thermoprotei</taxon>
        <taxon>Sulfolobales</taxon>
        <taxon>Sulfolobaceae</taxon>
        <taxon>Acidianus</taxon>
    </lineage>
</organism>
<evidence type="ECO:0000259" key="6">
    <source>
        <dbReference type="PROSITE" id="PS50850"/>
    </source>
</evidence>
<feature type="transmembrane region" description="Helical" evidence="5">
    <location>
        <begin position="12"/>
        <end position="32"/>
    </location>
</feature>
<evidence type="ECO:0000256" key="4">
    <source>
        <dbReference type="ARBA" id="ARBA00023136"/>
    </source>
</evidence>
<feature type="transmembrane region" description="Helical" evidence="5">
    <location>
        <begin position="130"/>
        <end position="154"/>
    </location>
</feature>
<dbReference type="PANTHER" id="PTHR23508:SF10">
    <property type="entry name" value="CARBOXYLIC ACID TRANSPORTER PROTEIN HOMOLOG"/>
    <property type="match status" value="1"/>
</dbReference>
<dbReference type="AlphaFoldDB" id="A0A2U9IDY1"/>
<dbReference type="Pfam" id="PF07690">
    <property type="entry name" value="MFS_1"/>
    <property type="match status" value="2"/>
</dbReference>
<gene>
    <name evidence="7" type="ORF">DFR85_06270</name>
</gene>
<keyword evidence="2 5" id="KW-0812">Transmembrane</keyword>
<keyword evidence="3 5" id="KW-1133">Transmembrane helix</keyword>
<dbReference type="Gene3D" id="1.20.1250.20">
    <property type="entry name" value="MFS general substrate transporter like domains"/>
    <property type="match status" value="2"/>
</dbReference>
<feature type="transmembrane region" description="Helical" evidence="5">
    <location>
        <begin position="198"/>
        <end position="217"/>
    </location>
</feature>
<dbReference type="KEGG" id="abri:DFR85_06270"/>
<feature type="transmembrane region" description="Helical" evidence="5">
    <location>
        <begin position="160"/>
        <end position="177"/>
    </location>
</feature>
<evidence type="ECO:0000256" key="3">
    <source>
        <dbReference type="ARBA" id="ARBA00022989"/>
    </source>
</evidence>
<feature type="transmembrane region" description="Helical" evidence="5">
    <location>
        <begin position="237"/>
        <end position="256"/>
    </location>
</feature>
<evidence type="ECO:0000313" key="7">
    <source>
        <dbReference type="EMBL" id="AWR94258.1"/>
    </source>
</evidence>
<feature type="domain" description="Major facilitator superfamily (MFS) profile" evidence="6">
    <location>
        <begin position="7"/>
        <end position="386"/>
    </location>
</feature>
<dbReference type="PANTHER" id="PTHR23508">
    <property type="entry name" value="CARBOXYLIC ACID TRANSPORTER PROTEIN HOMOLOG"/>
    <property type="match status" value="1"/>
</dbReference>
<evidence type="ECO:0000256" key="5">
    <source>
        <dbReference type="SAM" id="Phobius"/>
    </source>
</evidence>
<keyword evidence="8" id="KW-1185">Reference proteome</keyword>
<dbReference type="GO" id="GO:0005886">
    <property type="term" value="C:plasma membrane"/>
    <property type="evidence" value="ECO:0007669"/>
    <property type="project" value="TreeGrafter"/>
</dbReference>
<accession>A0A2U9IDY1</accession>
<evidence type="ECO:0000256" key="1">
    <source>
        <dbReference type="ARBA" id="ARBA00004141"/>
    </source>
</evidence>
<evidence type="ECO:0000256" key="2">
    <source>
        <dbReference type="ARBA" id="ARBA00022692"/>
    </source>
</evidence>
<dbReference type="RefSeq" id="WP_110270139.1">
    <property type="nucleotide sequence ID" value="NZ_CP029289.2"/>
</dbReference>
<feature type="transmembrane region" description="Helical" evidence="5">
    <location>
        <begin position="293"/>
        <end position="316"/>
    </location>
</feature>
<reference evidence="7 8" key="1">
    <citation type="submission" date="2018-05" db="EMBL/GenBank/DDBJ databases">
        <title>Complete Genome Sequences of Extremely Thermoacidophilic, Metal-Mobilizing Type-Strain Members of the Archaeal Family Sulfolobaceae: Acidianus brierleyi DSM-1651T, Acidianus sulfidivorans DSM-18786T, Metallosphaera hakonensis DSM-7519T, and Metallosphaera prunae DSM-10039T.</title>
        <authorList>
            <person name="Counts J.A."/>
            <person name="Kelly R.M."/>
        </authorList>
    </citation>
    <scope>NUCLEOTIDE SEQUENCE [LARGE SCALE GENOMIC DNA]</scope>
    <source>
        <strain evidence="7 8">DSM 1651</strain>
    </source>
</reference>
<comment type="subcellular location">
    <subcellularLocation>
        <location evidence="1">Membrane</location>
        <topology evidence="1">Multi-pass membrane protein</topology>
    </subcellularLocation>
</comment>
<feature type="transmembrane region" description="Helical" evidence="5">
    <location>
        <begin position="363"/>
        <end position="382"/>
    </location>
</feature>
<dbReference type="PROSITE" id="PS00217">
    <property type="entry name" value="SUGAR_TRANSPORT_2"/>
    <property type="match status" value="1"/>
</dbReference>
<protein>
    <submittedName>
        <fullName evidence="7">MFS transporter</fullName>
    </submittedName>
</protein>
<dbReference type="CDD" id="cd17316">
    <property type="entry name" value="MFS_SV2_like"/>
    <property type="match status" value="1"/>
</dbReference>
<feature type="transmembrane region" description="Helical" evidence="5">
    <location>
        <begin position="96"/>
        <end position="118"/>
    </location>
</feature>
<dbReference type="SUPFAM" id="SSF103473">
    <property type="entry name" value="MFS general substrate transporter"/>
    <property type="match status" value="1"/>
</dbReference>
<name>A0A2U9IDY1_9CREN</name>
<dbReference type="GO" id="GO:0046943">
    <property type="term" value="F:carboxylic acid transmembrane transporter activity"/>
    <property type="evidence" value="ECO:0007669"/>
    <property type="project" value="TreeGrafter"/>
</dbReference>
<dbReference type="OrthoDB" id="117970at2157"/>
<feature type="transmembrane region" description="Helical" evidence="5">
    <location>
        <begin position="268"/>
        <end position="287"/>
    </location>
</feature>
<dbReference type="InterPro" id="IPR036259">
    <property type="entry name" value="MFS_trans_sf"/>
</dbReference>
<sequence>MKSYIHATISSSLAWAGNIYDLLLMTYVYYYIMRAFSLSYFEVSILFALGLIGRVIGGIIFGKYADSIGRKPVLIIGTGGYAIFQGLMAFSPNVFLLFIFRAIEGIFMGAEWTAGTVIAYEQAPRSLKGFVTGIVQAGYGIGYALTGITYLVFLSMISDWRLFLLMGATPLILLPYVQLKVKESIVKTSKIRINYKGYLSILLKATLGMSGMFITYFAVFGNYPTIATDYAKMPEAILGILMTIANLLLAFSFILFGRLADRVNKKKLILMGLIGLLVSLPLSVPALSQLVNLYIMVLGTLMFSFFTGFWPVMPLLLADAVPLEVRGFLSGFAYNFGGLAGGIANIILGAIESIYGIDALSKAINIIGFTAIVMVFVSIITWPKSGSKAKIILQA</sequence>
<keyword evidence="4 5" id="KW-0472">Membrane</keyword>
<feature type="transmembrane region" description="Helical" evidence="5">
    <location>
        <begin position="73"/>
        <end position="90"/>
    </location>
</feature>
<proteinExistence type="predicted"/>
<dbReference type="PROSITE" id="PS50850">
    <property type="entry name" value="MFS"/>
    <property type="match status" value="1"/>
</dbReference>
<dbReference type="Proteomes" id="UP000248044">
    <property type="component" value="Chromosome"/>
</dbReference>
<evidence type="ECO:0000313" key="8">
    <source>
        <dbReference type="Proteomes" id="UP000248044"/>
    </source>
</evidence>
<dbReference type="InterPro" id="IPR005829">
    <property type="entry name" value="Sugar_transporter_CS"/>
</dbReference>
<feature type="transmembrane region" description="Helical" evidence="5">
    <location>
        <begin position="328"/>
        <end position="351"/>
    </location>
</feature>
<dbReference type="InterPro" id="IPR020846">
    <property type="entry name" value="MFS_dom"/>
</dbReference>
<dbReference type="GeneID" id="36831744"/>
<dbReference type="InterPro" id="IPR011701">
    <property type="entry name" value="MFS"/>
</dbReference>
<dbReference type="EMBL" id="CP029289">
    <property type="protein sequence ID" value="AWR94258.1"/>
    <property type="molecule type" value="Genomic_DNA"/>
</dbReference>